<evidence type="ECO:0000313" key="4">
    <source>
        <dbReference type="Proteomes" id="UP000076842"/>
    </source>
</evidence>
<evidence type="ECO:0000259" key="2">
    <source>
        <dbReference type="Pfam" id="PF00472"/>
    </source>
</evidence>
<dbReference type="SUPFAM" id="SSF110916">
    <property type="entry name" value="Peptidyl-tRNA hydrolase domain-like"/>
    <property type="match status" value="1"/>
</dbReference>
<dbReference type="Gene3D" id="3.30.160.20">
    <property type="match status" value="1"/>
</dbReference>
<sequence length="169" mass="18656">MGPVAPTLPQPLTHDSTPAALKYLDSLTSDAIPRTSCDIDFSRSSGPGGQNVNKLNTKATLRMSLKPLPKWVPAWCEQGLRSSKEYAASTNSLVIQSSATRSQSSNVDDCFRKLHDLVDRHARAVLISVPDEEKQKRVQQLIKKDTARRRAMKDAQKSKKAGRRGGSDW</sequence>
<dbReference type="PANTHER" id="PTHR11075:SF54">
    <property type="entry name" value="LARGE RIBOSOMAL SUBUNIT PROTEIN ML62"/>
    <property type="match status" value="1"/>
</dbReference>
<dbReference type="FunCoup" id="A0A165HE85">
    <property type="interactions" value="110"/>
</dbReference>
<dbReference type="OrthoDB" id="270639at2759"/>
<reference evidence="3 4" key="1">
    <citation type="journal article" date="2016" name="Mol. Biol. Evol.">
        <title>Comparative Genomics of Early-Diverging Mushroom-Forming Fungi Provides Insights into the Origins of Lignocellulose Decay Capabilities.</title>
        <authorList>
            <person name="Nagy L.G."/>
            <person name="Riley R."/>
            <person name="Tritt A."/>
            <person name="Adam C."/>
            <person name="Daum C."/>
            <person name="Floudas D."/>
            <person name="Sun H."/>
            <person name="Yadav J.S."/>
            <person name="Pangilinan J."/>
            <person name="Larsson K.H."/>
            <person name="Matsuura K."/>
            <person name="Barry K."/>
            <person name="Labutti K."/>
            <person name="Kuo R."/>
            <person name="Ohm R.A."/>
            <person name="Bhattacharya S.S."/>
            <person name="Shirouzu T."/>
            <person name="Yoshinaga Y."/>
            <person name="Martin F.M."/>
            <person name="Grigoriev I.V."/>
            <person name="Hibbett D.S."/>
        </authorList>
    </citation>
    <scope>NUCLEOTIDE SEQUENCE [LARGE SCALE GENOMIC DNA]</scope>
    <source>
        <strain evidence="3 4">HHB12733</strain>
    </source>
</reference>
<dbReference type="InterPro" id="IPR052104">
    <property type="entry name" value="Mito_Release_Factor_mL62"/>
</dbReference>
<dbReference type="Pfam" id="PF00472">
    <property type="entry name" value="RF-1"/>
    <property type="match status" value="1"/>
</dbReference>
<dbReference type="GO" id="GO:0070126">
    <property type="term" value="P:mitochondrial translational termination"/>
    <property type="evidence" value="ECO:0007669"/>
    <property type="project" value="TreeGrafter"/>
</dbReference>
<dbReference type="EMBL" id="KV423943">
    <property type="protein sequence ID" value="KZT59183.1"/>
    <property type="molecule type" value="Genomic_DNA"/>
</dbReference>
<dbReference type="AlphaFoldDB" id="A0A165HE85"/>
<organism evidence="3 4">
    <name type="scientific">Calocera cornea HHB12733</name>
    <dbReference type="NCBI Taxonomy" id="1353952"/>
    <lineage>
        <taxon>Eukaryota</taxon>
        <taxon>Fungi</taxon>
        <taxon>Dikarya</taxon>
        <taxon>Basidiomycota</taxon>
        <taxon>Agaricomycotina</taxon>
        <taxon>Dacrymycetes</taxon>
        <taxon>Dacrymycetales</taxon>
        <taxon>Dacrymycetaceae</taxon>
        <taxon>Calocera</taxon>
    </lineage>
</organism>
<gene>
    <name evidence="3" type="ORF">CALCODRAFT_431342</name>
</gene>
<dbReference type="InParanoid" id="A0A165HE85"/>
<dbReference type="GO" id="GO:0016150">
    <property type="term" value="F:translation release factor activity, codon nonspecific"/>
    <property type="evidence" value="ECO:0007669"/>
    <property type="project" value="TreeGrafter"/>
</dbReference>
<dbReference type="PANTHER" id="PTHR11075">
    <property type="entry name" value="PEPTIDE CHAIN RELEASE FACTOR"/>
    <property type="match status" value="1"/>
</dbReference>
<dbReference type="STRING" id="1353952.A0A165HE85"/>
<dbReference type="GO" id="GO:0005762">
    <property type="term" value="C:mitochondrial large ribosomal subunit"/>
    <property type="evidence" value="ECO:0007669"/>
    <property type="project" value="TreeGrafter"/>
</dbReference>
<dbReference type="InterPro" id="IPR000352">
    <property type="entry name" value="Pep_chain_release_fac_I"/>
</dbReference>
<feature type="region of interest" description="Disordered" evidence="1">
    <location>
        <begin position="135"/>
        <end position="169"/>
    </location>
</feature>
<accession>A0A165HE85</accession>
<proteinExistence type="predicted"/>
<dbReference type="GO" id="GO:0004045">
    <property type="term" value="F:peptidyl-tRNA hydrolase activity"/>
    <property type="evidence" value="ECO:0007669"/>
    <property type="project" value="TreeGrafter"/>
</dbReference>
<keyword evidence="4" id="KW-1185">Reference proteome</keyword>
<name>A0A165HE85_9BASI</name>
<dbReference type="Proteomes" id="UP000076842">
    <property type="component" value="Unassembled WGS sequence"/>
</dbReference>
<evidence type="ECO:0000256" key="1">
    <source>
        <dbReference type="SAM" id="MobiDB-lite"/>
    </source>
</evidence>
<evidence type="ECO:0000313" key="3">
    <source>
        <dbReference type="EMBL" id="KZT59183.1"/>
    </source>
</evidence>
<protein>
    <recommendedName>
        <fullName evidence="2">Prokaryotic-type class I peptide chain release factors domain-containing protein</fullName>
    </recommendedName>
</protein>
<feature type="domain" description="Prokaryotic-type class I peptide chain release factors" evidence="2">
    <location>
        <begin position="31"/>
        <end position="160"/>
    </location>
</feature>